<dbReference type="PANTHER" id="PTHR43214">
    <property type="entry name" value="TWO-COMPONENT RESPONSE REGULATOR"/>
    <property type="match status" value="1"/>
</dbReference>
<dbReference type="GO" id="GO:0003677">
    <property type="term" value="F:DNA binding"/>
    <property type="evidence" value="ECO:0007669"/>
    <property type="project" value="UniProtKB-KW"/>
</dbReference>
<evidence type="ECO:0000313" key="3">
    <source>
        <dbReference type="EMBL" id="KUK36124.1"/>
    </source>
</evidence>
<dbReference type="GO" id="GO:0006355">
    <property type="term" value="P:regulation of DNA-templated transcription"/>
    <property type="evidence" value="ECO:0007669"/>
    <property type="project" value="InterPro"/>
</dbReference>
<feature type="domain" description="HTH luxR-type" evidence="2">
    <location>
        <begin position="142"/>
        <end position="207"/>
    </location>
</feature>
<comment type="caution">
    <text evidence="3">The sequence shown here is derived from an EMBL/GenBank/DDBJ whole genome shotgun (WGS) entry which is preliminary data.</text>
</comment>
<accession>A0A101FFK7</accession>
<keyword evidence="1" id="KW-0238">DNA-binding</keyword>
<dbReference type="Pfam" id="PF00196">
    <property type="entry name" value="GerE"/>
    <property type="match status" value="1"/>
</dbReference>
<dbReference type="CDD" id="cd06170">
    <property type="entry name" value="LuxR_C_like"/>
    <property type="match status" value="1"/>
</dbReference>
<evidence type="ECO:0000256" key="1">
    <source>
        <dbReference type="ARBA" id="ARBA00023125"/>
    </source>
</evidence>
<dbReference type="PROSITE" id="PS50043">
    <property type="entry name" value="HTH_LUXR_2"/>
    <property type="match status" value="1"/>
</dbReference>
<dbReference type="SMART" id="SM00421">
    <property type="entry name" value="HTH_LUXR"/>
    <property type="match status" value="1"/>
</dbReference>
<dbReference type="InterPro" id="IPR011006">
    <property type="entry name" value="CheY-like_superfamily"/>
</dbReference>
<dbReference type="Proteomes" id="UP000053326">
    <property type="component" value="Unassembled WGS sequence"/>
</dbReference>
<evidence type="ECO:0000259" key="2">
    <source>
        <dbReference type="PROSITE" id="PS50043"/>
    </source>
</evidence>
<dbReference type="EMBL" id="LGFO01000159">
    <property type="protein sequence ID" value="KUK36124.1"/>
    <property type="molecule type" value="Genomic_DNA"/>
</dbReference>
<dbReference type="PROSITE" id="PS00622">
    <property type="entry name" value="HTH_LUXR_1"/>
    <property type="match status" value="1"/>
</dbReference>
<gene>
    <name evidence="3" type="ORF">XD66_1167</name>
</gene>
<protein>
    <submittedName>
        <fullName evidence="3">Transcriptional regulatory protein, luxR family</fullName>
    </submittedName>
</protein>
<dbReference type="InterPro" id="IPR039420">
    <property type="entry name" value="WalR-like"/>
</dbReference>
<dbReference type="InterPro" id="IPR016032">
    <property type="entry name" value="Sig_transdc_resp-reg_C-effctor"/>
</dbReference>
<dbReference type="AlphaFoldDB" id="A0A101FFK7"/>
<proteinExistence type="predicted"/>
<dbReference type="PANTHER" id="PTHR43214:SF43">
    <property type="entry name" value="TWO-COMPONENT RESPONSE REGULATOR"/>
    <property type="match status" value="1"/>
</dbReference>
<dbReference type="PRINTS" id="PR00038">
    <property type="entry name" value="HTHLUXR"/>
</dbReference>
<organism evidence="3 4">
    <name type="scientific">Thermacetogenium phaeum</name>
    <dbReference type="NCBI Taxonomy" id="85874"/>
    <lineage>
        <taxon>Bacteria</taxon>
        <taxon>Bacillati</taxon>
        <taxon>Bacillota</taxon>
        <taxon>Clostridia</taxon>
        <taxon>Thermoanaerobacterales</taxon>
        <taxon>Thermoanaerobacteraceae</taxon>
        <taxon>Thermacetogenium</taxon>
    </lineage>
</organism>
<reference evidence="4" key="1">
    <citation type="journal article" date="2015" name="MBio">
        <title>Genome-Resolved Metagenomic Analysis Reveals Roles for Candidate Phyla and Other Microbial Community Members in Biogeochemical Transformations in Oil Reservoirs.</title>
        <authorList>
            <person name="Hu P."/>
            <person name="Tom L."/>
            <person name="Singh A."/>
            <person name="Thomas B.C."/>
            <person name="Baker B.J."/>
            <person name="Piceno Y.M."/>
            <person name="Andersen G.L."/>
            <person name="Banfield J.F."/>
        </authorList>
    </citation>
    <scope>NUCLEOTIDE SEQUENCE [LARGE SCALE GENOMIC DNA]</scope>
</reference>
<dbReference type="Gene3D" id="3.40.50.2300">
    <property type="match status" value="1"/>
</dbReference>
<dbReference type="SUPFAM" id="SSF46894">
    <property type="entry name" value="C-terminal effector domain of the bipartite response regulators"/>
    <property type="match status" value="1"/>
</dbReference>
<name>A0A101FFK7_9THEO</name>
<dbReference type="InterPro" id="IPR000792">
    <property type="entry name" value="Tscrpt_reg_LuxR_C"/>
</dbReference>
<evidence type="ECO:0000313" key="4">
    <source>
        <dbReference type="Proteomes" id="UP000053326"/>
    </source>
</evidence>
<dbReference type="SUPFAM" id="SSF52172">
    <property type="entry name" value="CheY-like"/>
    <property type="match status" value="1"/>
</dbReference>
<sequence>MGDYRILISGDPPEWCDCLTAAFKQNIHFDVLGCVPSTELVGTAARLYPDVVLWKVNGGNPVQGLTQLREKAPFSLTVMMMRDPGEYDLMELLRKGVRGCLPLRLLPGQIVNAVELIVVAGVLCLPRFGPEFFHSTAGNNRPSSALDKLTVREREVLALLIRDFPNKAIASTLYLSESTVKSHLRSIFRKLGVRKRHEAQAVAIQNGLIDSAG</sequence>